<evidence type="ECO:0000313" key="3">
    <source>
        <dbReference type="Proteomes" id="UP000320653"/>
    </source>
</evidence>
<keyword evidence="1" id="KW-1133">Transmembrane helix</keyword>
<dbReference type="RefSeq" id="WP_145640197.1">
    <property type="nucleotide sequence ID" value="NZ_VIWP01000006.1"/>
</dbReference>
<feature type="transmembrane region" description="Helical" evidence="1">
    <location>
        <begin position="98"/>
        <end position="118"/>
    </location>
</feature>
<dbReference type="OrthoDB" id="8366811at2"/>
<dbReference type="InterPro" id="IPR009495">
    <property type="entry name" value="NrsF"/>
</dbReference>
<comment type="caution">
    <text evidence="2">The sequence shown here is derived from an EMBL/GenBank/DDBJ whole genome shotgun (WGS) entry which is preliminary data.</text>
</comment>
<name>A0A561QI77_9HYPH</name>
<feature type="transmembrane region" description="Helical" evidence="1">
    <location>
        <begin position="167"/>
        <end position="185"/>
    </location>
</feature>
<proteinExistence type="predicted"/>
<dbReference type="Proteomes" id="UP000320653">
    <property type="component" value="Unassembled WGS sequence"/>
</dbReference>
<feature type="transmembrane region" description="Helical" evidence="1">
    <location>
        <begin position="69"/>
        <end position="86"/>
    </location>
</feature>
<keyword evidence="1" id="KW-0812">Transmembrane</keyword>
<keyword evidence="1" id="KW-0472">Membrane</keyword>
<evidence type="ECO:0000313" key="2">
    <source>
        <dbReference type="EMBL" id="TWF50046.1"/>
    </source>
</evidence>
<keyword evidence="3" id="KW-1185">Reference proteome</keyword>
<evidence type="ECO:0008006" key="4">
    <source>
        <dbReference type="Google" id="ProtNLM"/>
    </source>
</evidence>
<dbReference type="Pfam" id="PF06532">
    <property type="entry name" value="NrsF"/>
    <property type="match status" value="1"/>
</dbReference>
<feature type="transmembrane region" description="Helical" evidence="1">
    <location>
        <begin position="35"/>
        <end position="57"/>
    </location>
</feature>
<protein>
    <recommendedName>
        <fullName evidence="4">DUF1109 domain-containing protein</fullName>
    </recommendedName>
</protein>
<dbReference type="EMBL" id="VIWP01000006">
    <property type="protein sequence ID" value="TWF50046.1"/>
    <property type="molecule type" value="Genomic_DNA"/>
</dbReference>
<reference evidence="2 3" key="1">
    <citation type="submission" date="2019-06" db="EMBL/GenBank/DDBJ databases">
        <title>Sorghum-associated microbial communities from plants grown in Nebraska, USA.</title>
        <authorList>
            <person name="Schachtman D."/>
        </authorList>
    </citation>
    <scope>NUCLEOTIDE SEQUENCE [LARGE SCALE GENOMIC DNA]</scope>
    <source>
        <strain evidence="2 3">1225</strain>
    </source>
</reference>
<organism evidence="2 3">
    <name type="scientific">Neorhizobium alkalisoli</name>
    <dbReference type="NCBI Taxonomy" id="528178"/>
    <lineage>
        <taxon>Bacteria</taxon>
        <taxon>Pseudomonadati</taxon>
        <taxon>Pseudomonadota</taxon>
        <taxon>Alphaproteobacteria</taxon>
        <taxon>Hyphomicrobiales</taxon>
        <taxon>Rhizobiaceae</taxon>
        <taxon>Rhizobium/Agrobacterium group</taxon>
        <taxon>Neorhizobium</taxon>
    </lineage>
</organism>
<feature type="transmembrane region" description="Helical" evidence="1">
    <location>
        <begin position="191"/>
        <end position="213"/>
    </location>
</feature>
<feature type="transmembrane region" description="Helical" evidence="1">
    <location>
        <begin position="130"/>
        <end position="155"/>
    </location>
</feature>
<sequence>MSQKDNVSSESTDALIRGLASQAGKRRAGGLAFDAAFPAALIISLLAAIAVVLMTAGARSDLVEILSTWTFQFKVFGMILIGAGALRAVRASVRPGSGVHPVIGLLPGAVFLAGGAVFDRSGFPIWGVHTFSVFNCGGIIVMSSIPALLGILAAMRSGTPTRLARSGAVAGLLAGSIGALAYTIACLNDGAAFVALWYSLAIAMVAVLGALVGPRVLAW</sequence>
<evidence type="ECO:0000256" key="1">
    <source>
        <dbReference type="SAM" id="Phobius"/>
    </source>
</evidence>
<gene>
    <name evidence="2" type="ORF">FHW37_1063</name>
</gene>
<accession>A0A561QI77</accession>
<dbReference type="AlphaFoldDB" id="A0A561QI77"/>